<dbReference type="EMBL" id="GGEC01090652">
    <property type="protein sequence ID" value="MBX71136.1"/>
    <property type="molecule type" value="Transcribed_RNA"/>
</dbReference>
<reference evidence="1" key="1">
    <citation type="submission" date="2018-02" db="EMBL/GenBank/DDBJ databases">
        <title>Rhizophora mucronata_Transcriptome.</title>
        <authorList>
            <person name="Meera S.P."/>
            <person name="Sreeshan A."/>
            <person name="Augustine A."/>
        </authorList>
    </citation>
    <scope>NUCLEOTIDE SEQUENCE</scope>
    <source>
        <tissue evidence="1">Leaf</tissue>
    </source>
</reference>
<sequence>MQGTQGTIGGLSMYPSL</sequence>
<dbReference type="AlphaFoldDB" id="A0A2P2QVU6"/>
<name>A0A2P2QVU6_RHIMU</name>
<evidence type="ECO:0000313" key="1">
    <source>
        <dbReference type="EMBL" id="MBX71136.1"/>
    </source>
</evidence>
<protein>
    <submittedName>
        <fullName evidence="1">Uncharacterized protein</fullName>
    </submittedName>
</protein>
<organism evidence="1">
    <name type="scientific">Rhizophora mucronata</name>
    <name type="common">Asiatic mangrove</name>
    <dbReference type="NCBI Taxonomy" id="61149"/>
    <lineage>
        <taxon>Eukaryota</taxon>
        <taxon>Viridiplantae</taxon>
        <taxon>Streptophyta</taxon>
        <taxon>Embryophyta</taxon>
        <taxon>Tracheophyta</taxon>
        <taxon>Spermatophyta</taxon>
        <taxon>Magnoliopsida</taxon>
        <taxon>eudicotyledons</taxon>
        <taxon>Gunneridae</taxon>
        <taxon>Pentapetalae</taxon>
        <taxon>rosids</taxon>
        <taxon>fabids</taxon>
        <taxon>Malpighiales</taxon>
        <taxon>Rhizophoraceae</taxon>
        <taxon>Rhizophora</taxon>
    </lineage>
</organism>
<proteinExistence type="predicted"/>
<accession>A0A2P2QVU6</accession>